<dbReference type="InterPro" id="IPR036365">
    <property type="entry name" value="PGBD-like_sf"/>
</dbReference>
<name>X1LFF7_9ZZZZ</name>
<dbReference type="EMBL" id="BARV01002509">
    <property type="protein sequence ID" value="GAH92893.1"/>
    <property type="molecule type" value="Genomic_DNA"/>
</dbReference>
<organism evidence="1">
    <name type="scientific">marine sediment metagenome</name>
    <dbReference type="NCBI Taxonomy" id="412755"/>
    <lineage>
        <taxon>unclassified sequences</taxon>
        <taxon>metagenomes</taxon>
        <taxon>ecological metagenomes</taxon>
    </lineage>
</organism>
<dbReference type="SUPFAM" id="SSF47090">
    <property type="entry name" value="PGBD-like"/>
    <property type="match status" value="1"/>
</dbReference>
<accession>X1LFF7</accession>
<sequence>YPEAIVSGWFGPLTKKAVIRFQERYTSDTLAPWELTKGTGFVGKTTRIKINEILGR</sequence>
<gene>
    <name evidence="1" type="ORF">S06H3_06453</name>
</gene>
<dbReference type="Gene3D" id="1.10.101.10">
    <property type="entry name" value="PGBD-like superfamily/PGBD"/>
    <property type="match status" value="1"/>
</dbReference>
<proteinExistence type="predicted"/>
<comment type="caution">
    <text evidence="1">The sequence shown here is derived from an EMBL/GenBank/DDBJ whole genome shotgun (WGS) entry which is preliminary data.</text>
</comment>
<dbReference type="AlphaFoldDB" id="X1LFF7"/>
<feature type="non-terminal residue" evidence="1">
    <location>
        <position position="1"/>
    </location>
</feature>
<dbReference type="InterPro" id="IPR036366">
    <property type="entry name" value="PGBDSf"/>
</dbReference>
<reference evidence="1" key="1">
    <citation type="journal article" date="2014" name="Front. Microbiol.">
        <title>High frequency of phylogenetically diverse reductive dehalogenase-homologous genes in deep subseafloor sedimentary metagenomes.</title>
        <authorList>
            <person name="Kawai M."/>
            <person name="Futagami T."/>
            <person name="Toyoda A."/>
            <person name="Takaki Y."/>
            <person name="Nishi S."/>
            <person name="Hori S."/>
            <person name="Arai W."/>
            <person name="Tsubouchi T."/>
            <person name="Morono Y."/>
            <person name="Uchiyama I."/>
            <person name="Ito T."/>
            <person name="Fujiyama A."/>
            <person name="Inagaki F."/>
            <person name="Takami H."/>
        </authorList>
    </citation>
    <scope>NUCLEOTIDE SEQUENCE</scope>
    <source>
        <strain evidence="1">Expedition CK06-06</strain>
    </source>
</reference>
<evidence type="ECO:0008006" key="2">
    <source>
        <dbReference type="Google" id="ProtNLM"/>
    </source>
</evidence>
<protein>
    <recommendedName>
        <fullName evidence="2">Peptidoglycan binding-like domain-containing protein</fullName>
    </recommendedName>
</protein>
<evidence type="ECO:0000313" key="1">
    <source>
        <dbReference type="EMBL" id="GAH92893.1"/>
    </source>
</evidence>